<dbReference type="Proteomes" id="UP000010880">
    <property type="component" value="Chromosome"/>
</dbReference>
<dbReference type="GO" id="GO:0006355">
    <property type="term" value="P:regulation of DNA-templated transcription"/>
    <property type="evidence" value="ECO:0007669"/>
    <property type="project" value="InterPro"/>
</dbReference>
<protein>
    <submittedName>
        <fullName evidence="5">Transcriptional activator of acetoin/glycerol metabolism</fullName>
    </submittedName>
</protein>
<dbReference type="InterPro" id="IPR036388">
    <property type="entry name" value="WH-like_DNA-bd_sf"/>
</dbReference>
<dbReference type="GO" id="GO:0003677">
    <property type="term" value="F:DNA binding"/>
    <property type="evidence" value="ECO:0007669"/>
    <property type="project" value="UniProtKB-KW"/>
</dbReference>
<reference evidence="6" key="1">
    <citation type="submission" date="2012-02" db="EMBL/GenBank/DDBJ databases">
        <title>The complete genome of Halobacteroides halobius DSM 5150.</title>
        <authorList>
            <person name="Lucas S."/>
            <person name="Copeland A."/>
            <person name="Lapidus A."/>
            <person name="Glavina del Rio T."/>
            <person name="Dalin E."/>
            <person name="Tice H."/>
            <person name="Bruce D."/>
            <person name="Goodwin L."/>
            <person name="Pitluck S."/>
            <person name="Peters L."/>
            <person name="Mikhailova N."/>
            <person name="Gu W."/>
            <person name="Kyrpides N."/>
            <person name="Mavromatis K."/>
            <person name="Ivanova N."/>
            <person name="Brettin T."/>
            <person name="Detter J.C."/>
            <person name="Han C."/>
            <person name="Larimer F."/>
            <person name="Land M."/>
            <person name="Hauser L."/>
            <person name="Markowitz V."/>
            <person name="Cheng J.-F."/>
            <person name="Hugenholtz P."/>
            <person name="Woyke T."/>
            <person name="Wu D."/>
            <person name="Tindall B."/>
            <person name="Pomrenke H."/>
            <person name="Brambilla E."/>
            <person name="Klenk H.-P."/>
            <person name="Eisen J.A."/>
        </authorList>
    </citation>
    <scope>NUCLEOTIDE SEQUENCE [LARGE SCALE GENOMIC DNA]</scope>
    <source>
        <strain evidence="6">ATCC 35273 / DSM 5150 / MD-1</strain>
    </source>
</reference>
<dbReference type="Pfam" id="PF00196">
    <property type="entry name" value="GerE"/>
    <property type="match status" value="1"/>
</dbReference>
<dbReference type="KEGG" id="hhl:Halha_1949"/>
<evidence type="ECO:0000313" key="6">
    <source>
        <dbReference type="Proteomes" id="UP000010880"/>
    </source>
</evidence>
<dbReference type="SMART" id="SM00421">
    <property type="entry name" value="HTH_LUXR"/>
    <property type="match status" value="1"/>
</dbReference>
<dbReference type="AlphaFoldDB" id="L0K9A9"/>
<dbReference type="Gene3D" id="3.30.450.40">
    <property type="match status" value="1"/>
</dbReference>
<dbReference type="PANTHER" id="PTHR44688:SF16">
    <property type="entry name" value="DNA-BINDING TRANSCRIPTIONAL ACTIVATOR DEVR_DOSR"/>
    <property type="match status" value="1"/>
</dbReference>
<gene>
    <name evidence="5" type="ordered locus">Halha_1949</name>
</gene>
<evidence type="ECO:0000256" key="2">
    <source>
        <dbReference type="ARBA" id="ARBA00023125"/>
    </source>
</evidence>
<keyword evidence="3" id="KW-0804">Transcription</keyword>
<keyword evidence="2" id="KW-0238">DNA-binding</keyword>
<dbReference type="InterPro" id="IPR029016">
    <property type="entry name" value="GAF-like_dom_sf"/>
</dbReference>
<dbReference type="RefSeq" id="WP_015327573.1">
    <property type="nucleotide sequence ID" value="NC_019978.1"/>
</dbReference>
<dbReference type="eggNOG" id="COG3284">
    <property type="taxonomic scope" value="Bacteria"/>
</dbReference>
<dbReference type="Gene3D" id="1.10.10.10">
    <property type="entry name" value="Winged helix-like DNA-binding domain superfamily/Winged helix DNA-binding domain"/>
    <property type="match status" value="1"/>
</dbReference>
<evidence type="ECO:0000313" key="5">
    <source>
        <dbReference type="EMBL" id="AGB41857.1"/>
    </source>
</evidence>
<dbReference type="HOGENOM" id="CLU_088266_0_0_9"/>
<evidence type="ECO:0000256" key="3">
    <source>
        <dbReference type="ARBA" id="ARBA00023163"/>
    </source>
</evidence>
<evidence type="ECO:0000259" key="4">
    <source>
        <dbReference type="PROSITE" id="PS50043"/>
    </source>
</evidence>
<sequence>MCLNKDIFSPIVIEGNKLQMRLSEYELLIFAFERSVGAINNLIDGSYCFLLTDPEGILLQIKGKQETKSQIEELAIKLGVSFAEKSSGTNAISMAMLLKEPVYMMPEQHYCDFPKVLYCFAFPLGIDGKLVGYLDVSTIEEELKGELVVIARLLRYKMNAEYKKMKDKQLKRQSEDLELTDKQMEILELLAQGLAEEVIAEKMDCTKANIKYHKQKIFERLDITCTTQAIIKVIKLRLILVDEIEV</sequence>
<dbReference type="SUPFAM" id="SSF46894">
    <property type="entry name" value="C-terminal effector domain of the bipartite response regulators"/>
    <property type="match status" value="1"/>
</dbReference>
<keyword evidence="1" id="KW-0805">Transcription regulation</keyword>
<feature type="domain" description="HTH luxR-type" evidence="4">
    <location>
        <begin position="172"/>
        <end position="237"/>
    </location>
</feature>
<name>L0K9A9_HALHC</name>
<evidence type="ECO:0000256" key="1">
    <source>
        <dbReference type="ARBA" id="ARBA00023015"/>
    </source>
</evidence>
<keyword evidence="6" id="KW-1185">Reference proteome</keyword>
<dbReference type="EMBL" id="CP003359">
    <property type="protein sequence ID" value="AGB41857.1"/>
    <property type="molecule type" value="Genomic_DNA"/>
</dbReference>
<dbReference type="CDD" id="cd06170">
    <property type="entry name" value="LuxR_C_like"/>
    <property type="match status" value="1"/>
</dbReference>
<organism evidence="5 6">
    <name type="scientific">Halobacteroides halobius (strain ATCC 35273 / DSM 5150 / MD-1)</name>
    <dbReference type="NCBI Taxonomy" id="748449"/>
    <lineage>
        <taxon>Bacteria</taxon>
        <taxon>Bacillati</taxon>
        <taxon>Bacillota</taxon>
        <taxon>Clostridia</taxon>
        <taxon>Halanaerobiales</taxon>
        <taxon>Halobacteroidaceae</taxon>
        <taxon>Halobacteroides</taxon>
    </lineage>
</organism>
<dbReference type="STRING" id="748449.Halha_1949"/>
<dbReference type="PRINTS" id="PR00038">
    <property type="entry name" value="HTHLUXR"/>
</dbReference>
<accession>L0K9A9</accession>
<proteinExistence type="predicted"/>
<dbReference type="OrthoDB" id="1738855at2"/>
<dbReference type="PANTHER" id="PTHR44688">
    <property type="entry name" value="DNA-BINDING TRANSCRIPTIONAL ACTIVATOR DEVR_DOSR"/>
    <property type="match status" value="1"/>
</dbReference>
<dbReference type="InterPro" id="IPR000792">
    <property type="entry name" value="Tscrpt_reg_LuxR_C"/>
</dbReference>
<dbReference type="PROSITE" id="PS50043">
    <property type="entry name" value="HTH_LUXR_2"/>
    <property type="match status" value="1"/>
</dbReference>
<dbReference type="InterPro" id="IPR016032">
    <property type="entry name" value="Sig_transdc_resp-reg_C-effctor"/>
</dbReference>